<dbReference type="RefSeq" id="WP_213543607.1">
    <property type="nucleotide sequence ID" value="NZ_AP023420.1"/>
</dbReference>
<keyword evidence="9" id="KW-0444">Lipid biosynthesis</keyword>
<keyword evidence="14" id="KW-0443">Lipid metabolism</keyword>
<feature type="transmembrane region" description="Helical" evidence="24">
    <location>
        <begin position="174"/>
        <end position="193"/>
    </location>
</feature>
<keyword evidence="16" id="KW-0594">Phospholipid biosynthesis</keyword>
<sequence>MSSLQSRVLVAVIGVPVLVWVVLWAPPLVMLVALCLLAGIGGMELQRCVSGAPRSELVGMSAIFPVFMVAWYYERPEHVVVLVVVELVVFFGYAIVKGGEIKFNQIMAALFGGTFIGYSFAAFLRLEATGIHRAYLLLPFILSFACDTFAYFAGRAFGRHKLAPKVSPKKTVEGSIGGILGNVVCGLIFVFVMDHWLEAGIGYGTMVVLAVTCSIVAQIGDLSFSLIKREFGIKDYGHLFLEHGGVLDRFDSVLFVTPLVEIILDLTHRI</sequence>
<evidence type="ECO:0000256" key="22">
    <source>
        <dbReference type="ARBA" id="ARBA00032743"/>
    </source>
</evidence>
<feature type="transmembrane region" description="Helical" evidence="24">
    <location>
        <begin position="79"/>
        <end position="96"/>
    </location>
</feature>
<evidence type="ECO:0000256" key="15">
    <source>
        <dbReference type="ARBA" id="ARBA00023136"/>
    </source>
</evidence>
<evidence type="ECO:0000256" key="4">
    <source>
        <dbReference type="ARBA" id="ARBA00005189"/>
    </source>
</evidence>
<evidence type="ECO:0000256" key="13">
    <source>
        <dbReference type="ARBA" id="ARBA00022989"/>
    </source>
</evidence>
<evidence type="ECO:0000256" key="1">
    <source>
        <dbReference type="ARBA" id="ARBA00001698"/>
    </source>
</evidence>
<keyword evidence="13 24" id="KW-1133">Transmembrane helix</keyword>
<comment type="catalytic activity">
    <reaction evidence="1">
        <text>a 1,2-diacyl-sn-glycero-3-phosphate + CTP + H(+) = a CDP-1,2-diacyl-sn-glycerol + diphosphate</text>
        <dbReference type="Rhea" id="RHEA:16229"/>
        <dbReference type="ChEBI" id="CHEBI:15378"/>
        <dbReference type="ChEBI" id="CHEBI:33019"/>
        <dbReference type="ChEBI" id="CHEBI:37563"/>
        <dbReference type="ChEBI" id="CHEBI:58332"/>
        <dbReference type="ChEBI" id="CHEBI:58608"/>
        <dbReference type="EC" id="2.7.7.41"/>
    </reaction>
</comment>
<evidence type="ECO:0000256" key="5">
    <source>
        <dbReference type="ARBA" id="ARBA00010185"/>
    </source>
</evidence>
<evidence type="ECO:0000256" key="10">
    <source>
        <dbReference type="ARBA" id="ARBA00022679"/>
    </source>
</evidence>
<feature type="transmembrane region" description="Helical" evidence="24">
    <location>
        <begin position="57"/>
        <end position="73"/>
    </location>
</feature>
<evidence type="ECO:0000256" key="23">
    <source>
        <dbReference type="ARBA" id="ARBA00033406"/>
    </source>
</evidence>
<evidence type="ECO:0000256" key="11">
    <source>
        <dbReference type="ARBA" id="ARBA00022692"/>
    </source>
</evidence>
<organism evidence="25 26">
    <name type="scientific">Pusillibacter faecalis</name>
    <dbReference type="NCBI Taxonomy" id="2714358"/>
    <lineage>
        <taxon>Bacteria</taxon>
        <taxon>Bacillati</taxon>
        <taxon>Bacillota</taxon>
        <taxon>Clostridia</taxon>
        <taxon>Eubacteriales</taxon>
        <taxon>Oscillospiraceae</taxon>
        <taxon>Pusillibacter</taxon>
    </lineage>
</organism>
<feature type="transmembrane region" description="Helical" evidence="24">
    <location>
        <begin position="199"/>
        <end position="219"/>
    </location>
</feature>
<keyword evidence="17" id="KW-1208">Phospholipid metabolism</keyword>
<dbReference type="EMBL" id="AP023420">
    <property type="protein sequence ID" value="BCK85567.1"/>
    <property type="molecule type" value="Genomic_DNA"/>
</dbReference>
<dbReference type="PANTHER" id="PTHR46382">
    <property type="entry name" value="PHOSPHATIDATE CYTIDYLYLTRANSFERASE"/>
    <property type="match status" value="1"/>
</dbReference>
<evidence type="ECO:0000256" key="14">
    <source>
        <dbReference type="ARBA" id="ARBA00023098"/>
    </source>
</evidence>
<protein>
    <recommendedName>
        <fullName evidence="7">Phosphatidate cytidylyltransferase</fullName>
        <ecNumber evidence="6">2.7.7.41</ecNumber>
    </recommendedName>
    <alternativeName>
        <fullName evidence="20">CDP-DAG synthase</fullName>
    </alternativeName>
    <alternativeName>
        <fullName evidence="22">CDP-DG synthase</fullName>
    </alternativeName>
    <alternativeName>
        <fullName evidence="18">CDP-diacylglycerol synthase</fullName>
    </alternativeName>
    <alternativeName>
        <fullName evidence="21">CDP-diglyceride pyrophosphorylase</fullName>
    </alternativeName>
    <alternativeName>
        <fullName evidence="23">CDP-diglyceride synthase</fullName>
    </alternativeName>
    <alternativeName>
        <fullName evidence="19">CTP:phosphatidate cytidylyltransferase</fullName>
    </alternativeName>
</protein>
<dbReference type="GO" id="GO:0005886">
    <property type="term" value="C:plasma membrane"/>
    <property type="evidence" value="ECO:0007669"/>
    <property type="project" value="UniProtKB-SubCell"/>
</dbReference>
<dbReference type="AlphaFoldDB" id="A0A810QHF8"/>
<evidence type="ECO:0000256" key="21">
    <source>
        <dbReference type="ARBA" id="ARBA00032396"/>
    </source>
</evidence>
<evidence type="ECO:0000256" key="7">
    <source>
        <dbReference type="ARBA" id="ARBA00019373"/>
    </source>
</evidence>
<keyword evidence="8" id="KW-1003">Cell membrane</keyword>
<name>A0A810QHF8_9FIRM</name>
<gene>
    <name evidence="25" type="ORF">MM59RIKEN_28860</name>
</gene>
<evidence type="ECO:0000256" key="18">
    <source>
        <dbReference type="ARBA" id="ARBA00029893"/>
    </source>
</evidence>
<evidence type="ECO:0000256" key="19">
    <source>
        <dbReference type="ARBA" id="ARBA00031825"/>
    </source>
</evidence>
<keyword evidence="26" id="KW-1185">Reference proteome</keyword>
<comment type="pathway">
    <text evidence="3">Phospholipid metabolism; CDP-diacylglycerol biosynthesis; CDP-diacylglycerol from sn-glycerol 3-phosphate: step 3/3.</text>
</comment>
<dbReference type="KEGG" id="pfaa:MM59RIKEN_28860"/>
<dbReference type="Proteomes" id="UP000679848">
    <property type="component" value="Chromosome"/>
</dbReference>
<evidence type="ECO:0000313" key="26">
    <source>
        <dbReference type="Proteomes" id="UP000679848"/>
    </source>
</evidence>
<comment type="pathway">
    <text evidence="4">Lipid metabolism.</text>
</comment>
<dbReference type="PANTHER" id="PTHR46382:SF1">
    <property type="entry name" value="PHOSPHATIDATE CYTIDYLYLTRANSFERASE"/>
    <property type="match status" value="1"/>
</dbReference>
<feature type="transmembrane region" description="Helical" evidence="24">
    <location>
        <begin position="134"/>
        <end position="153"/>
    </location>
</feature>
<evidence type="ECO:0000256" key="16">
    <source>
        <dbReference type="ARBA" id="ARBA00023209"/>
    </source>
</evidence>
<comment type="subcellular location">
    <subcellularLocation>
        <location evidence="2">Cell membrane</location>
        <topology evidence="2">Multi-pass membrane protein</topology>
    </subcellularLocation>
</comment>
<dbReference type="GO" id="GO:0016024">
    <property type="term" value="P:CDP-diacylglycerol biosynthetic process"/>
    <property type="evidence" value="ECO:0007669"/>
    <property type="project" value="TreeGrafter"/>
</dbReference>
<evidence type="ECO:0000256" key="24">
    <source>
        <dbReference type="SAM" id="Phobius"/>
    </source>
</evidence>
<evidence type="ECO:0000256" key="8">
    <source>
        <dbReference type="ARBA" id="ARBA00022475"/>
    </source>
</evidence>
<keyword evidence="11 24" id="KW-0812">Transmembrane</keyword>
<keyword evidence="12" id="KW-0548">Nucleotidyltransferase</keyword>
<evidence type="ECO:0000256" key="17">
    <source>
        <dbReference type="ARBA" id="ARBA00023264"/>
    </source>
</evidence>
<keyword evidence="15 24" id="KW-0472">Membrane</keyword>
<feature type="transmembrane region" description="Helical" evidence="24">
    <location>
        <begin position="108"/>
        <end position="128"/>
    </location>
</feature>
<dbReference type="Pfam" id="PF01148">
    <property type="entry name" value="CTP_transf_1"/>
    <property type="match status" value="1"/>
</dbReference>
<reference evidence="25" key="1">
    <citation type="submission" date="2020-09" db="EMBL/GenBank/DDBJ databases">
        <title>New species isolated from human feces.</title>
        <authorList>
            <person name="Kitahara M."/>
            <person name="Shigeno Y."/>
            <person name="Shime M."/>
            <person name="Matsumoto Y."/>
            <person name="Nakamura S."/>
            <person name="Motooka D."/>
            <person name="Fukuoka S."/>
            <person name="Nishikawa H."/>
            <person name="Benno Y."/>
        </authorList>
    </citation>
    <scope>NUCLEOTIDE SEQUENCE</scope>
    <source>
        <strain evidence="25">MM59</strain>
    </source>
</reference>
<evidence type="ECO:0000256" key="20">
    <source>
        <dbReference type="ARBA" id="ARBA00032253"/>
    </source>
</evidence>
<dbReference type="EC" id="2.7.7.41" evidence="6"/>
<evidence type="ECO:0000256" key="6">
    <source>
        <dbReference type="ARBA" id="ARBA00012487"/>
    </source>
</evidence>
<keyword evidence="10" id="KW-0808">Transferase</keyword>
<comment type="similarity">
    <text evidence="5">Belongs to the CDS family.</text>
</comment>
<evidence type="ECO:0000256" key="12">
    <source>
        <dbReference type="ARBA" id="ARBA00022695"/>
    </source>
</evidence>
<evidence type="ECO:0000256" key="2">
    <source>
        <dbReference type="ARBA" id="ARBA00004651"/>
    </source>
</evidence>
<evidence type="ECO:0000313" key="25">
    <source>
        <dbReference type="EMBL" id="BCK85567.1"/>
    </source>
</evidence>
<evidence type="ECO:0000256" key="9">
    <source>
        <dbReference type="ARBA" id="ARBA00022516"/>
    </source>
</evidence>
<accession>A0A810QHF8</accession>
<feature type="transmembrane region" description="Helical" evidence="24">
    <location>
        <begin position="29"/>
        <end position="45"/>
    </location>
</feature>
<evidence type="ECO:0000256" key="3">
    <source>
        <dbReference type="ARBA" id="ARBA00005119"/>
    </source>
</evidence>
<proteinExistence type="inferred from homology"/>
<dbReference type="GO" id="GO:0004605">
    <property type="term" value="F:phosphatidate cytidylyltransferase activity"/>
    <property type="evidence" value="ECO:0007669"/>
    <property type="project" value="UniProtKB-EC"/>
</dbReference>